<organism evidence="2 3">
    <name type="scientific">Methylorubrum extorquens (strain DSM 6343 / CIP 106787 / DM4)</name>
    <name type="common">Methylobacterium extorquens</name>
    <dbReference type="NCBI Taxonomy" id="661410"/>
    <lineage>
        <taxon>Bacteria</taxon>
        <taxon>Pseudomonadati</taxon>
        <taxon>Pseudomonadota</taxon>
        <taxon>Alphaproteobacteria</taxon>
        <taxon>Hyphomicrobiales</taxon>
        <taxon>Methylobacteriaceae</taxon>
        <taxon>Methylorubrum</taxon>
    </lineage>
</organism>
<protein>
    <submittedName>
        <fullName evidence="2">Uncharacterized protein</fullName>
    </submittedName>
</protein>
<feature type="region of interest" description="Disordered" evidence="1">
    <location>
        <begin position="119"/>
        <end position="153"/>
    </location>
</feature>
<name>C7CE93_METED</name>
<dbReference type="Pfam" id="PF20339">
    <property type="entry name" value="DUF6634"/>
    <property type="match status" value="1"/>
</dbReference>
<evidence type="ECO:0000313" key="2">
    <source>
        <dbReference type="EMBL" id="CAX22797.1"/>
    </source>
</evidence>
<dbReference type="EMBL" id="FP103042">
    <property type="protein sequence ID" value="CAX22797.1"/>
    <property type="molecule type" value="Genomic_DNA"/>
</dbReference>
<dbReference type="AlphaFoldDB" id="C7CE93"/>
<evidence type="ECO:0000256" key="1">
    <source>
        <dbReference type="SAM" id="MobiDB-lite"/>
    </source>
</evidence>
<dbReference type="InterPro" id="IPR046574">
    <property type="entry name" value="DUF6634"/>
</dbReference>
<gene>
    <name evidence="2" type="ORF">METD_I1182</name>
</gene>
<dbReference type="HOGENOM" id="CLU_144120_0_0_5"/>
<evidence type="ECO:0000313" key="3">
    <source>
        <dbReference type="Proteomes" id="UP000008070"/>
    </source>
</evidence>
<dbReference type="Proteomes" id="UP000008070">
    <property type="component" value="Chromosome"/>
</dbReference>
<accession>C7CE93</accession>
<reference evidence="3" key="1">
    <citation type="journal article" date="2009" name="PLoS ONE">
        <title>Methylobacterium genome sequences: a reference blueprint to investigate microbial metabolism of C1 compounds from natural and industrial sources.</title>
        <authorList>
            <person name="Vuilleumier S."/>
            <person name="Chistoserdova L."/>
            <person name="Lee M.-C."/>
            <person name="Bringel F."/>
            <person name="Lajus A."/>
            <person name="Zhou Y."/>
            <person name="Gourion B."/>
            <person name="Barbe V."/>
            <person name="Chang J."/>
            <person name="Cruveiller S."/>
            <person name="Dossat C."/>
            <person name="Gillett W."/>
            <person name="Gruffaz C."/>
            <person name="Haugen E."/>
            <person name="Hourcade E."/>
            <person name="Levy R."/>
            <person name="Mangenot S."/>
            <person name="Muller E."/>
            <person name="Nadalig T."/>
            <person name="Pagni M."/>
            <person name="Penny C."/>
            <person name="Peyraud R."/>
            <person name="Robinson D.G."/>
            <person name="Roche D."/>
            <person name="Rouy Z."/>
            <person name="Saenampechek C."/>
            <person name="Salvignol G."/>
            <person name="Vallenet D."/>
            <person name="Wu Z."/>
            <person name="Marx C.J."/>
            <person name="Vorholt J.A."/>
            <person name="Olson M.V."/>
            <person name="Kaul R."/>
            <person name="Weissenbach J."/>
            <person name="Medigue C."/>
            <person name="Lidstrom M.E."/>
        </authorList>
    </citation>
    <scope>NUCLEOTIDE SEQUENCE [LARGE SCALE GENOMIC DNA]</scope>
    <source>
        <strain evidence="3">DSM 6343 / CIP 106787 / DM4</strain>
    </source>
</reference>
<sequence>MSIVNRGPGPFPHLARDAMKHWALASDLERIARGEHPGPDDLRDAPVLFEWRVIIAPIPHLVGVVLGHPKIADGRMCRTSALITINPDIGYARTFSRFYRLEARPPPCGAAGLDTGSALHCTEWPPSERPPGRRPKKRTGEGRLPTSWRRGRC</sequence>
<dbReference type="KEGG" id="mdi:METDI1182"/>
<proteinExistence type="predicted"/>